<reference evidence="1 2" key="1">
    <citation type="submission" date="2018-05" db="EMBL/GenBank/DDBJ databases">
        <title>Genome sequencing, assembly and analysis of the novel insecticidal bacterium, Chromobacterium phragmitis.</title>
        <authorList>
            <person name="Sparks M.E."/>
            <person name="Blackburn M.B."/>
            <person name="Gundersen-Rindal D.E."/>
        </authorList>
    </citation>
    <scope>NUCLEOTIDE SEQUENCE [LARGE SCALE GENOMIC DNA]</scope>
    <source>
        <strain evidence="1">IIBBL 274-1</strain>
        <plasmid evidence="1 2">unnamed</plasmid>
    </source>
</reference>
<organism evidence="1 2">
    <name type="scientific">Chromobacterium phragmitis</name>
    <dbReference type="NCBI Taxonomy" id="2202141"/>
    <lineage>
        <taxon>Bacteria</taxon>
        <taxon>Pseudomonadati</taxon>
        <taxon>Pseudomonadota</taxon>
        <taxon>Betaproteobacteria</taxon>
        <taxon>Neisseriales</taxon>
        <taxon>Chromobacteriaceae</taxon>
        <taxon>Chromobacterium</taxon>
    </lineage>
</organism>
<dbReference type="EMBL" id="CP029555">
    <property type="protein sequence ID" value="AXE37179.1"/>
    <property type="molecule type" value="Genomic_DNA"/>
</dbReference>
<gene>
    <name evidence="1" type="ORF">DK843_22790</name>
</gene>
<accession>A0A344UPI1</accession>
<dbReference type="KEGG" id="chrb:DK843_22790"/>
<sequence length="147" mass="16626">MAARIAFDDHDAIAWAAARIGCRPESWQSPRAIALRRADNTLAAAVIFERFSECDCNIHVASDGSRHWMTRTFLVSVFAYPFIQLGLRRITGLVPASNFNALRLNQHLGFEIEGYCDHAMPEDDIVVMGMTRARCRFIHQKGERNGF</sequence>
<proteinExistence type="predicted"/>
<geneLocation type="plasmid" evidence="1 2">
    <name>unnamed</name>
</geneLocation>
<evidence type="ECO:0000313" key="1">
    <source>
        <dbReference type="EMBL" id="AXE37179.1"/>
    </source>
</evidence>
<evidence type="ECO:0008006" key="3">
    <source>
        <dbReference type="Google" id="ProtNLM"/>
    </source>
</evidence>
<dbReference type="Gene3D" id="3.40.630.30">
    <property type="match status" value="1"/>
</dbReference>
<dbReference type="InterPro" id="IPR016181">
    <property type="entry name" value="Acyl_CoA_acyltransferase"/>
</dbReference>
<dbReference type="AlphaFoldDB" id="A0A344UPI1"/>
<evidence type="ECO:0000313" key="2">
    <source>
        <dbReference type="Proteomes" id="UP000252038"/>
    </source>
</evidence>
<name>A0A344UPI1_9NEIS</name>
<dbReference type="SUPFAM" id="SSF55729">
    <property type="entry name" value="Acyl-CoA N-acyltransferases (Nat)"/>
    <property type="match status" value="1"/>
</dbReference>
<dbReference type="Proteomes" id="UP000252038">
    <property type="component" value="Plasmid unnamed"/>
</dbReference>
<keyword evidence="1" id="KW-0614">Plasmid</keyword>
<protein>
    <recommendedName>
        <fullName evidence="3">N-acetyltransferase</fullName>
    </recommendedName>
</protein>
<dbReference type="RefSeq" id="WP_114074613.1">
    <property type="nucleotide sequence ID" value="NZ_CP029555.1"/>
</dbReference>